<dbReference type="InterPro" id="IPR014710">
    <property type="entry name" value="RmlC-like_jellyroll"/>
</dbReference>
<dbReference type="InterPro" id="IPR013096">
    <property type="entry name" value="Cupin_2"/>
</dbReference>
<protein>
    <recommendedName>
        <fullName evidence="2">Cupin type-2 domain-containing protein</fullName>
    </recommendedName>
</protein>
<feature type="region of interest" description="Disordered" evidence="1">
    <location>
        <begin position="145"/>
        <end position="180"/>
    </location>
</feature>
<organism evidence="3 4">
    <name type="scientific">Terrabacter carboxydivorans</name>
    <dbReference type="NCBI Taxonomy" id="619730"/>
    <lineage>
        <taxon>Bacteria</taxon>
        <taxon>Bacillati</taxon>
        <taxon>Actinomycetota</taxon>
        <taxon>Actinomycetes</taxon>
        <taxon>Micrococcales</taxon>
        <taxon>Intrasporangiaceae</taxon>
        <taxon>Terrabacter</taxon>
    </lineage>
</organism>
<gene>
    <name evidence="3" type="ORF">GCM10009858_24940</name>
</gene>
<dbReference type="Gene3D" id="2.60.120.10">
    <property type="entry name" value="Jelly Rolls"/>
    <property type="match status" value="1"/>
</dbReference>
<dbReference type="Pfam" id="PF07883">
    <property type="entry name" value="Cupin_2"/>
    <property type="match status" value="1"/>
</dbReference>
<dbReference type="Proteomes" id="UP001500730">
    <property type="component" value="Unassembled WGS sequence"/>
</dbReference>
<proteinExistence type="predicted"/>
<dbReference type="InterPro" id="IPR052538">
    <property type="entry name" value="Flavonoid_dioxygenase-like"/>
</dbReference>
<feature type="compositionally biased region" description="Basic and acidic residues" evidence="1">
    <location>
        <begin position="149"/>
        <end position="159"/>
    </location>
</feature>
<dbReference type="InterPro" id="IPR011051">
    <property type="entry name" value="RmlC_Cupin_sf"/>
</dbReference>
<sequence length="180" mass="19590">MASGLTAFLDLSEAPSAMTRRGYGRSMSIEDVGPAPQAFDLEGETLENPNYRTVAWSGKYLQVTLMSIPVGGEIGLEQHPDTDQFIRLDRGRGRAQMGPGKDELTFDQEVGDGWCVIVPAGSWHNVTNTGDEPMQLYTVYAPQHHTPGKVHETKQVADADRDDDPAAWSVQPAAAPDQHA</sequence>
<evidence type="ECO:0000313" key="4">
    <source>
        <dbReference type="Proteomes" id="UP001500730"/>
    </source>
</evidence>
<comment type="caution">
    <text evidence="3">The sequence shown here is derived from an EMBL/GenBank/DDBJ whole genome shotgun (WGS) entry which is preliminary data.</text>
</comment>
<dbReference type="SUPFAM" id="SSF51182">
    <property type="entry name" value="RmlC-like cupins"/>
    <property type="match status" value="1"/>
</dbReference>
<evidence type="ECO:0000256" key="1">
    <source>
        <dbReference type="SAM" id="MobiDB-lite"/>
    </source>
</evidence>
<evidence type="ECO:0000313" key="3">
    <source>
        <dbReference type="EMBL" id="GAA2486043.1"/>
    </source>
</evidence>
<accession>A0ABN3LKV1</accession>
<dbReference type="EMBL" id="BAAARE010000010">
    <property type="protein sequence ID" value="GAA2486043.1"/>
    <property type="molecule type" value="Genomic_DNA"/>
</dbReference>
<reference evidence="3 4" key="1">
    <citation type="journal article" date="2019" name="Int. J. Syst. Evol. Microbiol.">
        <title>The Global Catalogue of Microorganisms (GCM) 10K type strain sequencing project: providing services to taxonomists for standard genome sequencing and annotation.</title>
        <authorList>
            <consortium name="The Broad Institute Genomics Platform"/>
            <consortium name="The Broad Institute Genome Sequencing Center for Infectious Disease"/>
            <person name="Wu L."/>
            <person name="Ma J."/>
        </authorList>
    </citation>
    <scope>NUCLEOTIDE SEQUENCE [LARGE SCALE GENOMIC DNA]</scope>
    <source>
        <strain evidence="3 4">JCM 16259</strain>
    </source>
</reference>
<keyword evidence="4" id="KW-1185">Reference proteome</keyword>
<dbReference type="PANTHER" id="PTHR43346:SF1">
    <property type="entry name" value="QUERCETIN 2,3-DIOXYGENASE-RELATED"/>
    <property type="match status" value="1"/>
</dbReference>
<name>A0ABN3LKV1_9MICO</name>
<evidence type="ECO:0000259" key="2">
    <source>
        <dbReference type="Pfam" id="PF07883"/>
    </source>
</evidence>
<feature type="domain" description="Cupin type-2" evidence="2">
    <location>
        <begin position="65"/>
        <end position="140"/>
    </location>
</feature>
<dbReference type="CDD" id="cd02223">
    <property type="entry name" value="cupin_Bh2720-like"/>
    <property type="match status" value="1"/>
</dbReference>
<dbReference type="PANTHER" id="PTHR43346">
    <property type="entry name" value="LIGAND BINDING DOMAIN PROTEIN, PUTATIVE (AFU_ORTHOLOGUE AFUA_6G14370)-RELATED"/>
    <property type="match status" value="1"/>
</dbReference>